<reference evidence="13 14" key="1">
    <citation type="submission" date="2024-01" db="EMBL/GenBank/DDBJ databases">
        <title>The diversity of rhizobia nodulating Mimosa spp. in eleven states of Brazil covering several biomes is determined by host plant, location, and edaphic factors.</title>
        <authorList>
            <person name="Rouws L."/>
            <person name="Barauna A."/>
            <person name="Beukes C."/>
            <person name="De Faria S.M."/>
            <person name="Gross E."/>
            <person name="Dos Reis Junior F.B."/>
            <person name="Simon M."/>
            <person name="Maluk M."/>
            <person name="Odee D.W."/>
            <person name="Kenicer G."/>
            <person name="Young J.P.W."/>
            <person name="Reis V.M."/>
            <person name="Zilli J."/>
            <person name="James E.K."/>
        </authorList>
    </citation>
    <scope>NUCLEOTIDE SEQUENCE [LARGE SCALE GENOMIC DNA]</scope>
    <source>
        <strain evidence="13 14">JPY77</strain>
    </source>
</reference>
<dbReference type="Proteomes" id="UP001494588">
    <property type="component" value="Unassembled WGS sequence"/>
</dbReference>
<feature type="domain" description="Porin" evidence="12">
    <location>
        <begin position="9"/>
        <end position="349"/>
    </location>
</feature>
<feature type="chain" id="PRO_5047417751" evidence="11">
    <location>
        <begin position="20"/>
        <end position="381"/>
    </location>
</feature>
<evidence type="ECO:0000313" key="13">
    <source>
        <dbReference type="EMBL" id="MEM5288974.1"/>
    </source>
</evidence>
<evidence type="ECO:0000259" key="12">
    <source>
        <dbReference type="Pfam" id="PF13609"/>
    </source>
</evidence>
<proteinExistence type="predicted"/>
<keyword evidence="5" id="KW-0812">Transmembrane</keyword>
<keyword evidence="9" id="KW-0472">Membrane</keyword>
<dbReference type="Gene3D" id="2.40.160.10">
    <property type="entry name" value="Porin"/>
    <property type="match status" value="1"/>
</dbReference>
<dbReference type="PANTHER" id="PTHR34501:SF9">
    <property type="entry name" value="MAJOR OUTER MEMBRANE PROTEIN P.IA"/>
    <property type="match status" value="1"/>
</dbReference>
<evidence type="ECO:0000256" key="4">
    <source>
        <dbReference type="ARBA" id="ARBA00022452"/>
    </source>
</evidence>
<dbReference type="InterPro" id="IPR001702">
    <property type="entry name" value="Porin_Gram-ve"/>
</dbReference>
<dbReference type="InterPro" id="IPR002299">
    <property type="entry name" value="Porin_Neis"/>
</dbReference>
<dbReference type="Pfam" id="PF13609">
    <property type="entry name" value="Porin_4"/>
    <property type="match status" value="1"/>
</dbReference>
<evidence type="ECO:0000256" key="10">
    <source>
        <dbReference type="ARBA" id="ARBA00023237"/>
    </source>
</evidence>
<evidence type="ECO:0000313" key="14">
    <source>
        <dbReference type="Proteomes" id="UP001494588"/>
    </source>
</evidence>
<dbReference type="PANTHER" id="PTHR34501">
    <property type="entry name" value="PROTEIN YDDL-RELATED"/>
    <property type="match status" value="1"/>
</dbReference>
<evidence type="ECO:0000256" key="5">
    <source>
        <dbReference type="ARBA" id="ARBA00022692"/>
    </source>
</evidence>
<dbReference type="InterPro" id="IPR033900">
    <property type="entry name" value="Gram_neg_porin_domain"/>
</dbReference>
<keyword evidence="14" id="KW-1185">Reference proteome</keyword>
<keyword evidence="4" id="KW-1134">Transmembrane beta strand</keyword>
<dbReference type="PRINTS" id="PR00182">
    <property type="entry name" value="ECOLNEIPORIN"/>
</dbReference>
<dbReference type="CDD" id="cd00342">
    <property type="entry name" value="gram_neg_porins"/>
    <property type="match status" value="1"/>
</dbReference>
<protein>
    <submittedName>
        <fullName evidence="13">Porin</fullName>
    </submittedName>
</protein>
<evidence type="ECO:0000256" key="8">
    <source>
        <dbReference type="ARBA" id="ARBA00023114"/>
    </source>
</evidence>
<organism evidence="13 14">
    <name type="scientific">Paraburkholderia sabiae</name>
    <dbReference type="NCBI Taxonomy" id="273251"/>
    <lineage>
        <taxon>Bacteria</taxon>
        <taxon>Pseudomonadati</taxon>
        <taxon>Pseudomonadota</taxon>
        <taxon>Betaproteobacteria</taxon>
        <taxon>Burkholderiales</taxon>
        <taxon>Burkholderiaceae</taxon>
        <taxon>Paraburkholderia</taxon>
    </lineage>
</organism>
<dbReference type="SUPFAM" id="SSF56935">
    <property type="entry name" value="Porins"/>
    <property type="match status" value="1"/>
</dbReference>
<comment type="subunit">
    <text evidence="2">Homotrimer.</text>
</comment>
<evidence type="ECO:0000256" key="11">
    <source>
        <dbReference type="SAM" id="SignalP"/>
    </source>
</evidence>
<dbReference type="RefSeq" id="WP_201653680.1">
    <property type="nucleotide sequence ID" value="NZ_CAJHCS010000018.1"/>
</dbReference>
<keyword evidence="7" id="KW-0406">Ion transport</keyword>
<keyword evidence="10" id="KW-0998">Cell outer membrane</keyword>
<evidence type="ECO:0000256" key="3">
    <source>
        <dbReference type="ARBA" id="ARBA00022448"/>
    </source>
</evidence>
<dbReference type="InterPro" id="IPR023614">
    <property type="entry name" value="Porin_dom_sf"/>
</dbReference>
<gene>
    <name evidence="13" type="ORF">V4C55_24890</name>
</gene>
<comment type="caution">
    <text evidence="13">The sequence shown here is derived from an EMBL/GenBank/DDBJ whole genome shotgun (WGS) entry which is preliminary data.</text>
</comment>
<evidence type="ECO:0000256" key="6">
    <source>
        <dbReference type="ARBA" id="ARBA00022729"/>
    </source>
</evidence>
<feature type="signal peptide" evidence="11">
    <location>
        <begin position="1"/>
        <end position="19"/>
    </location>
</feature>
<evidence type="ECO:0000256" key="2">
    <source>
        <dbReference type="ARBA" id="ARBA00011233"/>
    </source>
</evidence>
<comment type="subcellular location">
    <subcellularLocation>
        <location evidence="1">Cell outer membrane</location>
        <topology evidence="1">Multi-pass membrane protein</topology>
    </subcellularLocation>
</comment>
<sequence>MKKLTFVAISSFVAASAYGQSSVTLYGLIDAGLSYTNNVNKGTSHGSLFQTTSGQINGSRFGLRGSEDLGSGLHAIFVLENGFNIQNGKLGQNSRLFGRQAFVGLSTDQFGTVTLGRQYDFLTDFVEPLTGVAGTFGDASFAHPYDNDNLDHSIRMNNALKYSSIEYYGFRFGGLYAFSNNPDFAANRAYSVGVAYNHGPLNLAAAYLQANGSNSTTNTSGALDPAETQSNGTGGFQLGADVQRTVAAVVSYVFGGATVGFSYSHSQFQGTHSFGSNNGTLRFDNYEVSGKYALTHAVTLGASYTYTDGHVTQTTSFSEDPKWNQVNLQAVYAFSKRTDVYIEGMYQHVTGHGYVAFVNNSGGASTTANQVVGAVGIRTRF</sequence>
<keyword evidence="3" id="KW-0813">Transport</keyword>
<dbReference type="EMBL" id="JAZHGC010000022">
    <property type="protein sequence ID" value="MEM5288974.1"/>
    <property type="molecule type" value="Genomic_DNA"/>
</dbReference>
<keyword evidence="8" id="KW-0626">Porin</keyword>
<dbReference type="InterPro" id="IPR050298">
    <property type="entry name" value="Gram-neg_bact_OMP"/>
</dbReference>
<dbReference type="PRINTS" id="PR00184">
    <property type="entry name" value="NEISSPPORIN"/>
</dbReference>
<evidence type="ECO:0000256" key="7">
    <source>
        <dbReference type="ARBA" id="ARBA00023065"/>
    </source>
</evidence>
<name>A0ABU9QHQ7_9BURK</name>
<accession>A0ABU9QHQ7</accession>
<keyword evidence="6 11" id="KW-0732">Signal</keyword>
<evidence type="ECO:0000256" key="9">
    <source>
        <dbReference type="ARBA" id="ARBA00023136"/>
    </source>
</evidence>
<evidence type="ECO:0000256" key="1">
    <source>
        <dbReference type="ARBA" id="ARBA00004571"/>
    </source>
</evidence>